<dbReference type="Proteomes" id="UP001180536">
    <property type="component" value="Unassembled WGS sequence"/>
</dbReference>
<gene>
    <name evidence="1" type="ORF">J2X16_001187</name>
</gene>
<evidence type="ECO:0008006" key="3">
    <source>
        <dbReference type="Google" id="ProtNLM"/>
    </source>
</evidence>
<reference evidence="1 2" key="1">
    <citation type="submission" date="2023-07" db="EMBL/GenBank/DDBJ databases">
        <title>Sorghum-associated microbial communities from plants grown in Nebraska, USA.</title>
        <authorList>
            <person name="Schachtman D."/>
        </authorList>
    </citation>
    <scope>NUCLEOTIDE SEQUENCE [LARGE SCALE GENOMIC DNA]</scope>
    <source>
        <strain evidence="1 2">BE310</strain>
    </source>
</reference>
<sequence>MATACRDHYERLQAASEQVLQESFSGSLGEEMAKSHAFIQDLELWVDVLSGRPETEVLQCAIREYQFSLLSVGSGHYRAAFAALRLALELSFAAVQWSANERELREWRRGQRDSNWNSLIDNENGILSKQFVKLFSESLADEAPRYRGPAVAVYRECSEYVHGNAHTHRQLPEQLCFDETTFRAWMQKSSTVRLSIMFALCARFVEGLTEQDRGRLENPLLDHLGHSIAVRAILGATIGE</sequence>
<name>A0ABU1Z5F7_9BURK</name>
<accession>A0ABU1Z5F7</accession>
<comment type="caution">
    <text evidence="1">The sequence shown here is derived from an EMBL/GenBank/DDBJ whole genome shotgun (WGS) entry which is preliminary data.</text>
</comment>
<keyword evidence="2" id="KW-1185">Reference proteome</keyword>
<dbReference type="EMBL" id="JAVDXQ010000002">
    <property type="protein sequence ID" value="MDR7295848.1"/>
    <property type="molecule type" value="Genomic_DNA"/>
</dbReference>
<evidence type="ECO:0000313" key="2">
    <source>
        <dbReference type="Proteomes" id="UP001180536"/>
    </source>
</evidence>
<evidence type="ECO:0000313" key="1">
    <source>
        <dbReference type="EMBL" id="MDR7295848.1"/>
    </source>
</evidence>
<dbReference type="RefSeq" id="WP_310342731.1">
    <property type="nucleotide sequence ID" value="NZ_JAVDXQ010000002.1"/>
</dbReference>
<proteinExistence type="predicted"/>
<protein>
    <recommendedName>
        <fullName evidence="3">Apea-like HEPN domain-containing protein</fullName>
    </recommendedName>
</protein>
<organism evidence="1 2">
    <name type="scientific">Pelomonas aquatica</name>
    <dbReference type="NCBI Taxonomy" id="431058"/>
    <lineage>
        <taxon>Bacteria</taxon>
        <taxon>Pseudomonadati</taxon>
        <taxon>Pseudomonadota</taxon>
        <taxon>Betaproteobacteria</taxon>
        <taxon>Burkholderiales</taxon>
        <taxon>Sphaerotilaceae</taxon>
        <taxon>Roseateles</taxon>
    </lineage>
</organism>